<evidence type="ECO:0000313" key="3">
    <source>
        <dbReference type="EMBL" id="MFD2864153.1"/>
    </source>
</evidence>
<evidence type="ECO:0000259" key="2">
    <source>
        <dbReference type="Pfam" id="PF01425"/>
    </source>
</evidence>
<feature type="signal peptide" evidence="1">
    <location>
        <begin position="1"/>
        <end position="26"/>
    </location>
</feature>
<organism evidence="3 4">
    <name type="scientific">Mucilaginibacter antarcticus</name>
    <dbReference type="NCBI Taxonomy" id="1855725"/>
    <lineage>
        <taxon>Bacteria</taxon>
        <taxon>Pseudomonadati</taxon>
        <taxon>Bacteroidota</taxon>
        <taxon>Sphingobacteriia</taxon>
        <taxon>Sphingobacteriales</taxon>
        <taxon>Sphingobacteriaceae</taxon>
        <taxon>Mucilaginibacter</taxon>
    </lineage>
</organism>
<keyword evidence="4" id="KW-1185">Reference proteome</keyword>
<evidence type="ECO:0000313" key="4">
    <source>
        <dbReference type="Proteomes" id="UP001597601"/>
    </source>
</evidence>
<keyword evidence="1" id="KW-0732">Signal</keyword>
<proteinExistence type="predicted"/>
<dbReference type="InterPro" id="IPR023631">
    <property type="entry name" value="Amidase_dom"/>
</dbReference>
<dbReference type="Pfam" id="PF01425">
    <property type="entry name" value="Amidase"/>
    <property type="match status" value="1"/>
</dbReference>
<evidence type="ECO:0000256" key="1">
    <source>
        <dbReference type="SAM" id="SignalP"/>
    </source>
</evidence>
<dbReference type="PANTHER" id="PTHR11895:SF73">
    <property type="entry name" value="AMIDASE FAMILY PROTEIN"/>
    <property type="match status" value="1"/>
</dbReference>
<dbReference type="Gene3D" id="3.90.1300.10">
    <property type="entry name" value="Amidase signature (AS) domain"/>
    <property type="match status" value="1"/>
</dbReference>
<gene>
    <name evidence="3" type="ORF">ACFSYC_05575</name>
</gene>
<dbReference type="InterPro" id="IPR000120">
    <property type="entry name" value="Amidase"/>
</dbReference>
<dbReference type="RefSeq" id="WP_377124392.1">
    <property type="nucleotide sequence ID" value="NZ_JBHUON010000004.1"/>
</dbReference>
<dbReference type="InterPro" id="IPR036928">
    <property type="entry name" value="AS_sf"/>
</dbReference>
<feature type="chain" id="PRO_5045183374" evidence="1">
    <location>
        <begin position="27"/>
        <end position="558"/>
    </location>
</feature>
<dbReference type="SUPFAM" id="SSF75304">
    <property type="entry name" value="Amidase signature (AS) enzymes"/>
    <property type="match status" value="1"/>
</dbReference>
<reference evidence="4" key="1">
    <citation type="journal article" date="2019" name="Int. J. Syst. Evol. Microbiol.">
        <title>The Global Catalogue of Microorganisms (GCM) 10K type strain sequencing project: providing services to taxonomists for standard genome sequencing and annotation.</title>
        <authorList>
            <consortium name="The Broad Institute Genomics Platform"/>
            <consortium name="The Broad Institute Genome Sequencing Center for Infectious Disease"/>
            <person name="Wu L."/>
            <person name="Ma J."/>
        </authorList>
    </citation>
    <scope>NUCLEOTIDE SEQUENCE [LARGE SCALE GENOMIC DNA]</scope>
    <source>
        <strain evidence="4">KCTC 52232</strain>
    </source>
</reference>
<sequence>MVKKSTIKQVTLAFCLFGSFALGAFAWPKIAASPITVGIVAQAQKIIGIEFTPAQGDSMLNTLDSRVKQYQELRNLKMPNSVVPALNFNPIPVGFVNQDNTNGFKLSKGGAVKLPADKNELAFYTVRQLAELLRTKQITSVELTKFFLDRLKKYDPKLLFVISYTEDRAFKNAAKADDEIKAGKYRGVLHGIPFGIKDLLSTADSKTTFGAGPYKDQELHIDATVVKRLEDAGAILIAKLTLGELAQGDNWYGGITKNPWDVTRGSSGSSAGSASAVSAGCLPFAIGSETLGSIVSPATECGDTGLRPSFGRVSKYGAMALSWSMDKLGPITRSVEDAAIVFNAIQGTDRNDLSTIAAPFNYDGTVAGLKGWKIGYIKAPFNNRNISNVNDSLTLAKLKELGAELIPIEMPKTPSSAIQFVLEAEAGAAFQELVLNHKDDMLVRQGKGAWPNTFRAAQFIPAVEYIQANRARTLLIQEWYQTLKGLDIYIAPSFSSNLRLTNLTGNPCVVLPNGFNKDGRPTSITFMGQLFGEGKVLEAARIYQQATDFHTKHPTLNF</sequence>
<accession>A0ABW5XN78</accession>
<dbReference type="EMBL" id="JBHUON010000004">
    <property type="protein sequence ID" value="MFD2864153.1"/>
    <property type="molecule type" value="Genomic_DNA"/>
</dbReference>
<feature type="domain" description="Amidase" evidence="2">
    <location>
        <begin position="142"/>
        <end position="495"/>
    </location>
</feature>
<protein>
    <submittedName>
        <fullName evidence="3">Amidase</fullName>
    </submittedName>
</protein>
<comment type="caution">
    <text evidence="3">The sequence shown here is derived from an EMBL/GenBank/DDBJ whole genome shotgun (WGS) entry which is preliminary data.</text>
</comment>
<name>A0ABW5XN78_9SPHI</name>
<dbReference type="Proteomes" id="UP001597601">
    <property type="component" value="Unassembled WGS sequence"/>
</dbReference>
<dbReference type="PANTHER" id="PTHR11895">
    <property type="entry name" value="TRANSAMIDASE"/>
    <property type="match status" value="1"/>
</dbReference>